<dbReference type="InterPro" id="IPR047183">
    <property type="entry name" value="GDO-like"/>
</dbReference>
<dbReference type="Proteomes" id="UP000326671">
    <property type="component" value="Unassembled WGS sequence"/>
</dbReference>
<dbReference type="AlphaFoldDB" id="A0A5J5I255"/>
<comment type="caution">
    <text evidence="4">The sequence shown here is derived from an EMBL/GenBank/DDBJ whole genome shotgun (WGS) entry which is preliminary data.</text>
</comment>
<keyword evidence="1" id="KW-0223">Dioxygenase</keyword>
<proteinExistence type="predicted"/>
<evidence type="ECO:0000256" key="1">
    <source>
        <dbReference type="ARBA" id="ARBA00022964"/>
    </source>
</evidence>
<keyword evidence="2" id="KW-0560">Oxidoreductase</keyword>
<dbReference type="RefSeq" id="WP_150438861.1">
    <property type="nucleotide sequence ID" value="NZ_VYKL01000010.1"/>
</dbReference>
<dbReference type="PANTHER" id="PTHR41517:SF1">
    <property type="entry name" value="CUPIN"/>
    <property type="match status" value="1"/>
</dbReference>
<name>A0A5J5I255_9BACI</name>
<dbReference type="PANTHER" id="PTHR41517">
    <property type="entry name" value="1,2-DIOXYGENASE PROTEIN-RELATED"/>
    <property type="match status" value="1"/>
</dbReference>
<feature type="domain" description="Cupin type-2" evidence="3">
    <location>
        <begin position="68"/>
        <end position="136"/>
    </location>
</feature>
<keyword evidence="5" id="KW-1185">Reference proteome</keyword>
<dbReference type="Gene3D" id="2.60.120.10">
    <property type="entry name" value="Jelly Rolls"/>
    <property type="match status" value="1"/>
</dbReference>
<protein>
    <submittedName>
        <fullName evidence="4">Cupin domain-containing protein</fullName>
    </submittedName>
</protein>
<evidence type="ECO:0000259" key="3">
    <source>
        <dbReference type="Pfam" id="PF07883"/>
    </source>
</evidence>
<accession>A0A5J5I255</accession>
<evidence type="ECO:0000313" key="5">
    <source>
        <dbReference type="Proteomes" id="UP000326671"/>
    </source>
</evidence>
<dbReference type="SUPFAM" id="SSF51182">
    <property type="entry name" value="RmlC-like cupins"/>
    <property type="match status" value="1"/>
</dbReference>
<dbReference type="GO" id="GO:0051213">
    <property type="term" value="F:dioxygenase activity"/>
    <property type="evidence" value="ECO:0007669"/>
    <property type="project" value="UniProtKB-KW"/>
</dbReference>
<organism evidence="4 5">
    <name type="scientific">Niallia endozanthoxylica</name>
    <dbReference type="NCBI Taxonomy" id="2036016"/>
    <lineage>
        <taxon>Bacteria</taxon>
        <taxon>Bacillati</taxon>
        <taxon>Bacillota</taxon>
        <taxon>Bacilli</taxon>
        <taxon>Bacillales</taxon>
        <taxon>Bacillaceae</taxon>
        <taxon>Niallia</taxon>
    </lineage>
</organism>
<evidence type="ECO:0000256" key="2">
    <source>
        <dbReference type="ARBA" id="ARBA00023002"/>
    </source>
</evidence>
<dbReference type="OrthoDB" id="9813413at2"/>
<gene>
    <name evidence="4" type="ORF">F4V44_04890</name>
</gene>
<evidence type="ECO:0000313" key="4">
    <source>
        <dbReference type="EMBL" id="KAA9028609.1"/>
    </source>
</evidence>
<reference evidence="4 5" key="1">
    <citation type="submission" date="2019-09" db="EMBL/GenBank/DDBJ databases">
        <title>Whole genome sequences of isolates from the Mars Exploration Rovers.</title>
        <authorList>
            <person name="Seuylemezian A."/>
            <person name="Vaishampayan P."/>
        </authorList>
    </citation>
    <scope>NUCLEOTIDE SEQUENCE [LARGE SCALE GENOMIC DNA]</scope>
    <source>
        <strain evidence="4 5">MER_TA_151</strain>
    </source>
</reference>
<dbReference type="EMBL" id="VYKL01000010">
    <property type="protein sequence ID" value="KAA9028609.1"/>
    <property type="molecule type" value="Genomic_DNA"/>
</dbReference>
<dbReference type="Pfam" id="PF07883">
    <property type="entry name" value="Cupin_2"/>
    <property type="match status" value="1"/>
</dbReference>
<sequence length="174" mass="20264">MDKADKLAEFRKVIAEQRTPLPRVPEDEWEHVVVHADEIPWYSPGKETNPSRLGPVLQLPVKSFEIFLQEIEAGSASDMQRHHHESVHYVMSGTGYSEIGGRTYHWSTGDFVYTPPMVWHRHYNSSQEEPVRMFLVENSKLLENLGLNYRESEGSIDYRELQEKLKKKNAEIQI</sequence>
<dbReference type="InterPro" id="IPR011051">
    <property type="entry name" value="RmlC_Cupin_sf"/>
</dbReference>
<dbReference type="InterPro" id="IPR013096">
    <property type="entry name" value="Cupin_2"/>
</dbReference>
<dbReference type="InterPro" id="IPR014710">
    <property type="entry name" value="RmlC-like_jellyroll"/>
</dbReference>